<name>A0AAN7UNX5_9PEZI</name>
<evidence type="ECO:0000313" key="3">
    <source>
        <dbReference type="Proteomes" id="UP001305414"/>
    </source>
</evidence>
<protein>
    <submittedName>
        <fullName evidence="2">Uncharacterized protein</fullName>
    </submittedName>
</protein>
<dbReference type="Proteomes" id="UP001305414">
    <property type="component" value="Unassembled WGS sequence"/>
</dbReference>
<proteinExistence type="predicted"/>
<organism evidence="2 3">
    <name type="scientific">Xylaria bambusicola</name>
    <dbReference type="NCBI Taxonomy" id="326684"/>
    <lineage>
        <taxon>Eukaryota</taxon>
        <taxon>Fungi</taxon>
        <taxon>Dikarya</taxon>
        <taxon>Ascomycota</taxon>
        <taxon>Pezizomycotina</taxon>
        <taxon>Sordariomycetes</taxon>
        <taxon>Xylariomycetidae</taxon>
        <taxon>Xylariales</taxon>
        <taxon>Xylariaceae</taxon>
        <taxon>Xylaria</taxon>
    </lineage>
</organism>
<keyword evidence="1" id="KW-1133">Transmembrane helix</keyword>
<evidence type="ECO:0000313" key="2">
    <source>
        <dbReference type="EMBL" id="KAK5629926.1"/>
    </source>
</evidence>
<gene>
    <name evidence="2" type="ORF">RRF57_005640</name>
</gene>
<sequence length="98" mass="11072">MIRKEEREHDAREEHMEASRLGINQETRMLAAVCAVVGYGPAIIHPLFQIISISIFASEDTTLQRDRLQRSGSEKIRGRVLLLLGEQQQRISLCATAI</sequence>
<comment type="caution">
    <text evidence="2">The sequence shown here is derived from an EMBL/GenBank/DDBJ whole genome shotgun (WGS) entry which is preliminary data.</text>
</comment>
<keyword evidence="1" id="KW-0472">Membrane</keyword>
<keyword evidence="1" id="KW-0812">Transmembrane</keyword>
<dbReference type="AlphaFoldDB" id="A0AAN7UNX5"/>
<dbReference type="EMBL" id="JAWHQM010000013">
    <property type="protein sequence ID" value="KAK5629926.1"/>
    <property type="molecule type" value="Genomic_DNA"/>
</dbReference>
<accession>A0AAN7UNX5</accession>
<reference evidence="2 3" key="1">
    <citation type="submission" date="2023-10" db="EMBL/GenBank/DDBJ databases">
        <title>Draft genome sequence of Xylaria bambusicola isolate GMP-LS, the root and basal stem rot pathogen of sugarcane in Indonesia.</title>
        <authorList>
            <person name="Selvaraj P."/>
            <person name="Muralishankar V."/>
            <person name="Muruganantham S."/>
            <person name="Sp S."/>
            <person name="Haryani S."/>
            <person name="Lau K.J.X."/>
            <person name="Naqvi N.I."/>
        </authorList>
    </citation>
    <scope>NUCLEOTIDE SEQUENCE [LARGE SCALE GENOMIC DNA]</scope>
    <source>
        <strain evidence="2">GMP-LS</strain>
    </source>
</reference>
<keyword evidence="3" id="KW-1185">Reference proteome</keyword>
<evidence type="ECO:0000256" key="1">
    <source>
        <dbReference type="SAM" id="Phobius"/>
    </source>
</evidence>
<feature type="transmembrane region" description="Helical" evidence="1">
    <location>
        <begin position="29"/>
        <end position="48"/>
    </location>
</feature>